<keyword evidence="6" id="KW-0539">Nucleus</keyword>
<organism evidence="9 10">
    <name type="scientific">Chaetoceros tenuissimus</name>
    <dbReference type="NCBI Taxonomy" id="426638"/>
    <lineage>
        <taxon>Eukaryota</taxon>
        <taxon>Sar</taxon>
        <taxon>Stramenopiles</taxon>
        <taxon>Ochrophyta</taxon>
        <taxon>Bacillariophyta</taxon>
        <taxon>Coscinodiscophyceae</taxon>
        <taxon>Chaetocerotophycidae</taxon>
        <taxon>Chaetocerotales</taxon>
        <taxon>Chaetocerotaceae</taxon>
        <taxon>Chaetoceros</taxon>
    </lineage>
</organism>
<dbReference type="Gene3D" id="3.30.420.10">
    <property type="entry name" value="Ribonuclease H-like superfamily/Ribonuclease H"/>
    <property type="match status" value="1"/>
</dbReference>
<protein>
    <recommendedName>
        <fullName evidence="8">Exonuclease domain-containing protein</fullName>
    </recommendedName>
</protein>
<evidence type="ECO:0000313" key="9">
    <source>
        <dbReference type="EMBL" id="GFH49404.1"/>
    </source>
</evidence>
<keyword evidence="4" id="KW-0378">Hydrolase</keyword>
<comment type="caution">
    <text evidence="9">The sequence shown here is derived from an EMBL/GenBank/DDBJ whole genome shotgun (WGS) entry which is preliminary data.</text>
</comment>
<dbReference type="InterPro" id="IPR047021">
    <property type="entry name" value="REXO1/3/4-like"/>
</dbReference>
<dbReference type="AlphaFoldDB" id="A0AAD3CPG3"/>
<evidence type="ECO:0000256" key="6">
    <source>
        <dbReference type="ARBA" id="ARBA00023242"/>
    </source>
</evidence>
<dbReference type="GO" id="GO:0003676">
    <property type="term" value="F:nucleic acid binding"/>
    <property type="evidence" value="ECO:0007669"/>
    <property type="project" value="InterPro"/>
</dbReference>
<dbReference type="SMART" id="SM00479">
    <property type="entry name" value="EXOIII"/>
    <property type="match status" value="1"/>
</dbReference>
<keyword evidence="10" id="KW-1185">Reference proteome</keyword>
<evidence type="ECO:0000256" key="1">
    <source>
        <dbReference type="ARBA" id="ARBA00004123"/>
    </source>
</evidence>
<dbReference type="Pfam" id="PF00929">
    <property type="entry name" value="RNase_T"/>
    <property type="match status" value="1"/>
</dbReference>
<dbReference type="SUPFAM" id="SSF53098">
    <property type="entry name" value="Ribonuclease H-like"/>
    <property type="match status" value="1"/>
</dbReference>
<dbReference type="InterPro" id="IPR036397">
    <property type="entry name" value="RNaseH_sf"/>
</dbReference>
<evidence type="ECO:0000256" key="5">
    <source>
        <dbReference type="ARBA" id="ARBA00022839"/>
    </source>
</evidence>
<dbReference type="Proteomes" id="UP001054902">
    <property type="component" value="Unassembled WGS sequence"/>
</dbReference>
<evidence type="ECO:0000259" key="8">
    <source>
        <dbReference type="SMART" id="SM00479"/>
    </source>
</evidence>
<evidence type="ECO:0000256" key="4">
    <source>
        <dbReference type="ARBA" id="ARBA00022801"/>
    </source>
</evidence>
<dbReference type="PANTHER" id="PTHR12801">
    <property type="entry name" value="RNA EXONUCLEASE REXO1 / RECO3 FAMILY MEMBER-RELATED"/>
    <property type="match status" value="1"/>
</dbReference>
<name>A0AAD3CPG3_9STRA</name>
<evidence type="ECO:0000256" key="2">
    <source>
        <dbReference type="ARBA" id="ARBA00006357"/>
    </source>
</evidence>
<dbReference type="InterPro" id="IPR012337">
    <property type="entry name" value="RNaseH-like_sf"/>
</dbReference>
<comment type="similarity">
    <text evidence="2">Belongs to the REXO1/REXO3 family.</text>
</comment>
<dbReference type="GO" id="GO:0005634">
    <property type="term" value="C:nucleus"/>
    <property type="evidence" value="ECO:0007669"/>
    <property type="project" value="UniProtKB-SubCell"/>
</dbReference>
<evidence type="ECO:0000256" key="3">
    <source>
        <dbReference type="ARBA" id="ARBA00022722"/>
    </source>
</evidence>
<feature type="region of interest" description="Disordered" evidence="7">
    <location>
        <begin position="1"/>
        <end position="25"/>
    </location>
</feature>
<feature type="compositionally biased region" description="Basic residues" evidence="7">
    <location>
        <begin position="8"/>
        <end position="21"/>
    </location>
</feature>
<reference evidence="9 10" key="1">
    <citation type="journal article" date="2021" name="Sci. Rep.">
        <title>The genome of the diatom Chaetoceros tenuissimus carries an ancient integrated fragment of an extant virus.</title>
        <authorList>
            <person name="Hongo Y."/>
            <person name="Kimura K."/>
            <person name="Takaki Y."/>
            <person name="Yoshida Y."/>
            <person name="Baba S."/>
            <person name="Kobayashi G."/>
            <person name="Nagasaki K."/>
            <person name="Hano T."/>
            <person name="Tomaru Y."/>
        </authorList>
    </citation>
    <scope>NUCLEOTIDE SEQUENCE [LARGE SCALE GENOMIC DNA]</scope>
    <source>
        <strain evidence="9 10">NIES-3715</strain>
    </source>
</reference>
<accession>A0AAD3CPG3</accession>
<sequence>MSSLSKKEKGRLKKLRSKAKFSKTSPGIVSLKDARELKDLLSKVPDSSGPSESYGPSIGHIQANNVTYDNADAWKQTEGVDHRKLIQSFIFGDGKGSESNNNDSKKRKFPSNIPEYTGSVPSWCKVHNHALLDSLAIVEFAISSSPEAASILPSKRIYEMGQDCTLKKLIGKEGCDGKFALPLKCRLFQGDRPQSMTDILMYVENTSNKKQKKTIDDETGDKDIDCYEGLSKYILNRDIMKKEGYPLEKDGQVIDASDVKALLLQASKKSSSELNFGLEDSKKIVATYQRDYTIRGEIDEEKKMFVETCLSRKEMKDDNTAKIFAVDCEMVRTTEGFELARITILEFAPTADDPEHYIVSLDVLVKPNNKIVDYVTKWSGITPSMLENVTTTLEEVQAHLLSIICKEDLLIGQSLENDLKAMGLIHHSCCDTAIMFKGEEGRKFSLKALSSALLKRKIQLASSEGHCSEEDAAAALVLAIRRVRLGDGFRMKEKSGGKKNLFSLITRAKRKVVQCSMGYIDTDDSGPIVGIGPNEWIQDHIASNSIVNALECQDVSASSTKAISSYLKSGSKKAGLLWAKLCVDVTNGNSENAQTVIDQVVTDVTKSMSSTAAVLFVFQEGLNIAKKTSKERQGRKNAKSTLGWSTEEEEAFHASMDRARNCEAFWVTNIAK</sequence>
<dbReference type="PANTHER" id="PTHR12801:SF115">
    <property type="entry name" value="FI18136P1-RELATED"/>
    <property type="match status" value="1"/>
</dbReference>
<evidence type="ECO:0000313" key="10">
    <source>
        <dbReference type="Proteomes" id="UP001054902"/>
    </source>
</evidence>
<keyword evidence="3" id="KW-0540">Nuclease</keyword>
<dbReference type="GO" id="GO:0004527">
    <property type="term" value="F:exonuclease activity"/>
    <property type="evidence" value="ECO:0007669"/>
    <property type="project" value="UniProtKB-KW"/>
</dbReference>
<dbReference type="InterPro" id="IPR034922">
    <property type="entry name" value="REX1-like_exo"/>
</dbReference>
<dbReference type="InterPro" id="IPR013520">
    <property type="entry name" value="Ribonucl_H"/>
</dbReference>
<proteinExistence type="inferred from homology"/>
<keyword evidence="5" id="KW-0269">Exonuclease</keyword>
<dbReference type="CDD" id="cd06145">
    <property type="entry name" value="REX1_like"/>
    <property type="match status" value="1"/>
</dbReference>
<evidence type="ECO:0000256" key="7">
    <source>
        <dbReference type="SAM" id="MobiDB-lite"/>
    </source>
</evidence>
<feature type="domain" description="Exonuclease" evidence="8">
    <location>
        <begin position="322"/>
        <end position="488"/>
    </location>
</feature>
<dbReference type="EMBL" id="BLLK01000038">
    <property type="protein sequence ID" value="GFH49404.1"/>
    <property type="molecule type" value="Genomic_DNA"/>
</dbReference>
<gene>
    <name evidence="9" type="ORF">CTEN210_05880</name>
</gene>
<comment type="subcellular location">
    <subcellularLocation>
        <location evidence="1">Nucleus</location>
    </subcellularLocation>
</comment>